<name>A0AAD7EYA7_9AGAR</name>
<dbReference type="EMBL" id="JARIHO010000008">
    <property type="protein sequence ID" value="KAJ7356716.1"/>
    <property type="molecule type" value="Genomic_DNA"/>
</dbReference>
<gene>
    <name evidence="1" type="ORF">DFH08DRAFT_849842</name>
</gene>
<evidence type="ECO:0000313" key="1">
    <source>
        <dbReference type="EMBL" id="KAJ7356716.1"/>
    </source>
</evidence>
<proteinExistence type="predicted"/>
<accession>A0AAD7EYA7</accession>
<dbReference type="Proteomes" id="UP001218218">
    <property type="component" value="Unassembled WGS sequence"/>
</dbReference>
<organism evidence="1 2">
    <name type="scientific">Mycena albidolilacea</name>
    <dbReference type="NCBI Taxonomy" id="1033008"/>
    <lineage>
        <taxon>Eukaryota</taxon>
        <taxon>Fungi</taxon>
        <taxon>Dikarya</taxon>
        <taxon>Basidiomycota</taxon>
        <taxon>Agaricomycotina</taxon>
        <taxon>Agaricomycetes</taxon>
        <taxon>Agaricomycetidae</taxon>
        <taxon>Agaricales</taxon>
        <taxon>Marasmiineae</taxon>
        <taxon>Mycenaceae</taxon>
        <taxon>Mycena</taxon>
    </lineage>
</organism>
<evidence type="ECO:0000313" key="2">
    <source>
        <dbReference type="Proteomes" id="UP001218218"/>
    </source>
</evidence>
<dbReference type="AlphaFoldDB" id="A0AAD7EYA7"/>
<comment type="caution">
    <text evidence="1">The sequence shown here is derived from an EMBL/GenBank/DDBJ whole genome shotgun (WGS) entry which is preliminary data.</text>
</comment>
<protein>
    <submittedName>
        <fullName evidence="1">Uncharacterized protein</fullName>
    </submittedName>
</protein>
<sequence length="418" mass="46143">MDKCGQVTGVYAPLQIGFYHGSHNLYLRQRITLSMLRYCVTIEFMGRLALPCGKLFPRFERIRWPVDQFFDRCLKRMVSKTGEPISSLKPQHPPQTLLDHNHMSQTLTASPPLMTICIYRGMDRLEAPLTQVVREAIAGLLNSPPFMILLARAIDASPSDIAAAASKLSTLFQKHSPLFLSPRPFGKASKYGKTKFSASGISIQISDSLIMAVESTPTSADNAPFLATLAVATITHQLAHWARGHLKLPITPPTLHVSRFCSTVTEDTGARTIHGESGYILETAVWGGVITALFQQKEGTEDPGNFSAMSALCVEAGPVWTVEQYVDDSGPPPTEYLLESHRLAEVLRQLGEGEGFSFPLFCVADLSVVGEEHSGYHRLRAHCDGEERTKPKMLFGVRRPSSCWDGKERDPDTFSVLV</sequence>
<keyword evidence="2" id="KW-1185">Reference proteome</keyword>
<reference evidence="1" key="1">
    <citation type="submission" date="2023-03" db="EMBL/GenBank/DDBJ databases">
        <title>Massive genome expansion in bonnet fungi (Mycena s.s.) driven by repeated elements and novel gene families across ecological guilds.</title>
        <authorList>
            <consortium name="Lawrence Berkeley National Laboratory"/>
            <person name="Harder C.B."/>
            <person name="Miyauchi S."/>
            <person name="Viragh M."/>
            <person name="Kuo A."/>
            <person name="Thoen E."/>
            <person name="Andreopoulos B."/>
            <person name="Lu D."/>
            <person name="Skrede I."/>
            <person name="Drula E."/>
            <person name="Henrissat B."/>
            <person name="Morin E."/>
            <person name="Kohler A."/>
            <person name="Barry K."/>
            <person name="LaButti K."/>
            <person name="Morin E."/>
            <person name="Salamov A."/>
            <person name="Lipzen A."/>
            <person name="Mereny Z."/>
            <person name="Hegedus B."/>
            <person name="Baldrian P."/>
            <person name="Stursova M."/>
            <person name="Weitz H."/>
            <person name="Taylor A."/>
            <person name="Grigoriev I.V."/>
            <person name="Nagy L.G."/>
            <person name="Martin F."/>
            <person name="Kauserud H."/>
        </authorList>
    </citation>
    <scope>NUCLEOTIDE SEQUENCE</scope>
    <source>
        <strain evidence="1">CBHHK002</strain>
    </source>
</reference>